<reference evidence="3" key="1">
    <citation type="submission" date="2020-06" db="EMBL/GenBank/DDBJ databases">
        <authorList>
            <consortium name="Plant Systems Biology data submission"/>
        </authorList>
    </citation>
    <scope>NUCLEOTIDE SEQUENCE</scope>
    <source>
        <strain evidence="3">D6</strain>
    </source>
</reference>
<dbReference type="Gene3D" id="3.40.50.11350">
    <property type="match status" value="1"/>
</dbReference>
<feature type="chain" id="PRO_5040415148" evidence="2">
    <location>
        <begin position="22"/>
        <end position="483"/>
    </location>
</feature>
<feature type="compositionally biased region" description="Polar residues" evidence="1">
    <location>
        <begin position="39"/>
        <end position="56"/>
    </location>
</feature>
<evidence type="ECO:0000256" key="2">
    <source>
        <dbReference type="SAM" id="SignalP"/>
    </source>
</evidence>
<dbReference type="Proteomes" id="UP001153069">
    <property type="component" value="Unassembled WGS sequence"/>
</dbReference>
<feature type="region of interest" description="Disordered" evidence="1">
    <location>
        <begin position="34"/>
        <end position="56"/>
    </location>
</feature>
<comment type="caution">
    <text evidence="3">The sequence shown here is derived from an EMBL/GenBank/DDBJ whole genome shotgun (WGS) entry which is preliminary data.</text>
</comment>
<organism evidence="3 4">
    <name type="scientific">Seminavis robusta</name>
    <dbReference type="NCBI Taxonomy" id="568900"/>
    <lineage>
        <taxon>Eukaryota</taxon>
        <taxon>Sar</taxon>
        <taxon>Stramenopiles</taxon>
        <taxon>Ochrophyta</taxon>
        <taxon>Bacillariophyta</taxon>
        <taxon>Bacillariophyceae</taxon>
        <taxon>Bacillariophycidae</taxon>
        <taxon>Naviculales</taxon>
        <taxon>Naviculaceae</taxon>
        <taxon>Seminavis</taxon>
    </lineage>
</organism>
<keyword evidence="2" id="KW-0732">Signal</keyword>
<proteinExistence type="predicted"/>
<keyword evidence="4" id="KW-1185">Reference proteome</keyword>
<name>A0A9N8D6L2_9STRA</name>
<dbReference type="EMBL" id="CAICTM010000001">
    <property type="protein sequence ID" value="CAB9496041.1"/>
    <property type="molecule type" value="Genomic_DNA"/>
</dbReference>
<accession>A0A9N8D6L2</accession>
<evidence type="ECO:0000256" key="1">
    <source>
        <dbReference type="SAM" id="MobiDB-lite"/>
    </source>
</evidence>
<sequence length="483" mass="54959">MRWKKMRIQALLVIAFGLTASLKSLSRWTSVPPLPADDTGTQTIQPQDTVETSSSNKNSHRVIFVGKFGLGHRLSKMTAAYHFAHELRDATKRPIVLEAQWGMCRAAEEGGDSHPIFEYLFGDKKVPLMTIDEPSRAATNIGKEIWIRNDCPGYFAGQNFKNARQPIPKSYLQDNPQSPFFQKLDLDAHLYQWLQDKFEEIHPEALRFRERHQFADHLVIGLHIRAGNGEQDNFLQQNRDVANVDEFLSNLIVLLQQFLVEKSSSWKSSKKPPLLFLATDTPTVIPVVEQAAEKWNIPVVTLQQLQLQPNEGVTFSQVKTGTRCLEAWKAMVMDMILLGHANVLIAAMRSSFTQTMPMTMVFHRAADTLSNNSPRFCEVAPSGRAMTCVGTRQAWLHRNDPSSEWTLSLDENSSSVVHKIVVHFPDVDQDDNQFQRDWQKAVSFLQDPNDQASTMVWGNGKTINKKYRKRSQGKSFTTDWTIY</sequence>
<protein>
    <submittedName>
        <fullName evidence="3">Uncharacterized protein</fullName>
    </submittedName>
</protein>
<gene>
    <name evidence="3" type="ORF">SEMRO_1_G000200.1</name>
</gene>
<evidence type="ECO:0000313" key="4">
    <source>
        <dbReference type="Proteomes" id="UP001153069"/>
    </source>
</evidence>
<evidence type="ECO:0000313" key="3">
    <source>
        <dbReference type="EMBL" id="CAB9496041.1"/>
    </source>
</evidence>
<dbReference type="OrthoDB" id="49246at2759"/>
<dbReference type="AlphaFoldDB" id="A0A9N8D6L2"/>
<feature type="signal peptide" evidence="2">
    <location>
        <begin position="1"/>
        <end position="21"/>
    </location>
</feature>